<comment type="pathway">
    <text evidence="1">Protein modification; protein ubiquitination.</text>
</comment>
<sequence length="479" mass="54190">MMSGRSGTFFLLRLPPELVDSVLQLLGPTQLARVGQTCRALHRLATSDVLWQRLVQANVPDVVVDSPYPFDNFRDLYVCHEPYWFLTRYKIWFCDHNLMGKMVVVRYDQRRGCIEGYLLLSNKKNKGFHSWPADPQVIIHAFEPRVKLHLDKPVLQLNPTTTNNETAMGSKPFQPELAMCLDEILHCNLMLARPLESLPGRYGRGVSYGVWPPPAVPASHRVGNSAPYGFADPEINTLPESRAEASDRVFRLRQWIEHLAPPRPSMINGRPLNPVIGTNPYPNIGLFGPAMAPAVVGRRSSVSEEVITYATLDPYLYTPTTDKPWRGIWVGDYCGHGCEFLLVHQPDDEEPPEPRRESESDEAYRNRRKFHGRLEAIKLTGDPNVPRGEYTFIADDLGDAGFVDYSNEPPFMGCRIVKSLGHIAGTGFQNDEYIMSQLVLINNNRLAQFWVGFGHISFFERVKIEDFLDPKTTAPGTRA</sequence>
<dbReference type="PANTHER" id="PTHR10706:SF130">
    <property type="entry name" value="F-BOX ONLY PROTEIN 31"/>
    <property type="match status" value="1"/>
</dbReference>
<accession>A0AAD5RWS3</accession>
<dbReference type="PANTHER" id="PTHR10706">
    <property type="entry name" value="F-BOX FAMILY PROTEIN"/>
    <property type="match status" value="1"/>
</dbReference>
<reference evidence="5" key="1">
    <citation type="submission" date="2022-07" db="EMBL/GenBank/DDBJ databases">
        <title>Draft genome sequence of Zalerion maritima ATCC 34329, a (micro)plastics degrading marine fungus.</title>
        <authorList>
            <person name="Paco A."/>
            <person name="Goncalves M.F.M."/>
            <person name="Rocha-Santos T.A.P."/>
            <person name="Alves A."/>
        </authorList>
    </citation>
    <scope>NUCLEOTIDE SEQUENCE</scope>
    <source>
        <strain evidence="5">ATCC 34329</strain>
    </source>
</reference>
<dbReference type="SMART" id="SM00256">
    <property type="entry name" value="FBOX"/>
    <property type="match status" value="1"/>
</dbReference>
<keyword evidence="2" id="KW-0833">Ubl conjugation pathway</keyword>
<name>A0AAD5RWS3_9PEZI</name>
<evidence type="ECO:0000256" key="3">
    <source>
        <dbReference type="SAM" id="MobiDB-lite"/>
    </source>
</evidence>
<feature type="domain" description="F-box" evidence="4">
    <location>
        <begin position="8"/>
        <end position="54"/>
    </location>
</feature>
<evidence type="ECO:0000313" key="5">
    <source>
        <dbReference type="EMBL" id="KAJ2905887.1"/>
    </source>
</evidence>
<dbReference type="InterPro" id="IPR036047">
    <property type="entry name" value="F-box-like_dom_sf"/>
</dbReference>
<organism evidence="5 6">
    <name type="scientific">Zalerion maritima</name>
    <dbReference type="NCBI Taxonomy" id="339359"/>
    <lineage>
        <taxon>Eukaryota</taxon>
        <taxon>Fungi</taxon>
        <taxon>Dikarya</taxon>
        <taxon>Ascomycota</taxon>
        <taxon>Pezizomycotina</taxon>
        <taxon>Sordariomycetes</taxon>
        <taxon>Lulworthiomycetidae</taxon>
        <taxon>Lulworthiales</taxon>
        <taxon>Lulworthiaceae</taxon>
        <taxon>Zalerion</taxon>
    </lineage>
</organism>
<dbReference type="Pfam" id="PF12937">
    <property type="entry name" value="F-box-like"/>
    <property type="match status" value="1"/>
</dbReference>
<protein>
    <submittedName>
        <fullName evidence="5">F-box domain-containing protein</fullName>
    </submittedName>
</protein>
<feature type="compositionally biased region" description="Basic and acidic residues" evidence="3">
    <location>
        <begin position="352"/>
        <end position="364"/>
    </location>
</feature>
<proteinExistence type="predicted"/>
<dbReference type="SUPFAM" id="SSF81383">
    <property type="entry name" value="F-box domain"/>
    <property type="match status" value="1"/>
</dbReference>
<keyword evidence="6" id="KW-1185">Reference proteome</keyword>
<dbReference type="InterPro" id="IPR001810">
    <property type="entry name" value="F-box_dom"/>
</dbReference>
<dbReference type="EMBL" id="JAKWBI020000022">
    <property type="protein sequence ID" value="KAJ2905887.1"/>
    <property type="molecule type" value="Genomic_DNA"/>
</dbReference>
<dbReference type="PROSITE" id="PS50181">
    <property type="entry name" value="FBOX"/>
    <property type="match status" value="1"/>
</dbReference>
<comment type="caution">
    <text evidence="5">The sequence shown here is derived from an EMBL/GenBank/DDBJ whole genome shotgun (WGS) entry which is preliminary data.</text>
</comment>
<evidence type="ECO:0000256" key="1">
    <source>
        <dbReference type="ARBA" id="ARBA00004906"/>
    </source>
</evidence>
<evidence type="ECO:0000259" key="4">
    <source>
        <dbReference type="PROSITE" id="PS50181"/>
    </source>
</evidence>
<feature type="region of interest" description="Disordered" evidence="3">
    <location>
        <begin position="344"/>
        <end position="364"/>
    </location>
</feature>
<dbReference type="Pfam" id="PF12014">
    <property type="entry name" value="Cyclin_D1_bind"/>
    <property type="match status" value="1"/>
</dbReference>
<evidence type="ECO:0000313" key="6">
    <source>
        <dbReference type="Proteomes" id="UP001201980"/>
    </source>
</evidence>
<dbReference type="AlphaFoldDB" id="A0AAD5RWS3"/>
<dbReference type="Gene3D" id="1.20.1280.50">
    <property type="match status" value="1"/>
</dbReference>
<dbReference type="InterPro" id="IPR045048">
    <property type="entry name" value="FBXO31/39"/>
</dbReference>
<gene>
    <name evidence="5" type="ORF">MKZ38_003895</name>
</gene>
<evidence type="ECO:0000256" key="2">
    <source>
        <dbReference type="ARBA" id="ARBA00022786"/>
    </source>
</evidence>
<dbReference type="Proteomes" id="UP001201980">
    <property type="component" value="Unassembled WGS sequence"/>
</dbReference>